<dbReference type="GO" id="GO:0046872">
    <property type="term" value="F:metal ion binding"/>
    <property type="evidence" value="ECO:0007669"/>
    <property type="project" value="UniProtKB-KW"/>
</dbReference>
<dbReference type="Proteomes" id="UP000647241">
    <property type="component" value="Unassembled WGS sequence"/>
</dbReference>
<evidence type="ECO:0000313" key="4">
    <source>
        <dbReference type="Proteomes" id="UP000647241"/>
    </source>
</evidence>
<dbReference type="InterPro" id="IPR013096">
    <property type="entry name" value="Cupin_2"/>
</dbReference>
<gene>
    <name evidence="3" type="ORF">GCM10011585_03320</name>
</gene>
<dbReference type="RefSeq" id="WP_229739007.1">
    <property type="nucleotide sequence ID" value="NZ_BMGT01000001.1"/>
</dbReference>
<dbReference type="InterPro" id="IPR011051">
    <property type="entry name" value="RmlC_Cupin_sf"/>
</dbReference>
<proteinExistence type="predicted"/>
<dbReference type="Pfam" id="PF07883">
    <property type="entry name" value="Cupin_2"/>
    <property type="match status" value="1"/>
</dbReference>
<protein>
    <submittedName>
        <fullName evidence="3">Cupin</fullName>
    </submittedName>
</protein>
<feature type="domain" description="Cupin type-2" evidence="2">
    <location>
        <begin position="34"/>
        <end position="100"/>
    </location>
</feature>
<evidence type="ECO:0000259" key="2">
    <source>
        <dbReference type="Pfam" id="PF07883"/>
    </source>
</evidence>
<reference evidence="3" key="2">
    <citation type="submission" date="2020-09" db="EMBL/GenBank/DDBJ databases">
        <authorList>
            <person name="Sun Q."/>
            <person name="Zhou Y."/>
        </authorList>
    </citation>
    <scope>NUCLEOTIDE SEQUENCE</scope>
    <source>
        <strain evidence="3">CGMCC 1.12997</strain>
    </source>
</reference>
<evidence type="ECO:0000313" key="3">
    <source>
        <dbReference type="EMBL" id="GGG65028.1"/>
    </source>
</evidence>
<keyword evidence="4" id="KW-1185">Reference proteome</keyword>
<dbReference type="Gene3D" id="2.60.120.10">
    <property type="entry name" value="Jelly Rolls"/>
    <property type="match status" value="1"/>
</dbReference>
<dbReference type="SUPFAM" id="SSF51182">
    <property type="entry name" value="RmlC-like cupins"/>
    <property type="match status" value="1"/>
</dbReference>
<dbReference type="PANTHER" id="PTHR35848:SF9">
    <property type="entry name" value="SLL1358 PROTEIN"/>
    <property type="match status" value="1"/>
</dbReference>
<comment type="caution">
    <text evidence="3">The sequence shown here is derived from an EMBL/GenBank/DDBJ whole genome shotgun (WGS) entry which is preliminary data.</text>
</comment>
<keyword evidence="1" id="KW-0479">Metal-binding</keyword>
<dbReference type="PANTHER" id="PTHR35848">
    <property type="entry name" value="OXALATE-BINDING PROTEIN"/>
    <property type="match status" value="1"/>
</dbReference>
<reference evidence="3" key="1">
    <citation type="journal article" date="2014" name="Int. J. Syst. Evol. Microbiol.">
        <title>Complete genome sequence of Corynebacterium casei LMG S-19264T (=DSM 44701T), isolated from a smear-ripened cheese.</title>
        <authorList>
            <consortium name="US DOE Joint Genome Institute (JGI-PGF)"/>
            <person name="Walter F."/>
            <person name="Albersmeier A."/>
            <person name="Kalinowski J."/>
            <person name="Ruckert C."/>
        </authorList>
    </citation>
    <scope>NUCLEOTIDE SEQUENCE</scope>
    <source>
        <strain evidence="3">CGMCC 1.12997</strain>
    </source>
</reference>
<evidence type="ECO:0000256" key="1">
    <source>
        <dbReference type="ARBA" id="ARBA00022723"/>
    </source>
</evidence>
<name>A0A917H2U2_9BACT</name>
<sequence length="115" mass="13360">MKSVRAVDAEHYRWGDGCDGWYLVRTDELNIIEEKMPPGASERRHFHMRARQFFYVLEGELTMEVEREEFVLRVGEGVEVAPGRVHQVFNRSGRSARFLVTSQPPSHGDRVERAD</sequence>
<dbReference type="InterPro" id="IPR051610">
    <property type="entry name" value="GPI/OXD"/>
</dbReference>
<dbReference type="InterPro" id="IPR014710">
    <property type="entry name" value="RmlC-like_jellyroll"/>
</dbReference>
<accession>A0A917H2U2</accession>
<dbReference type="AlphaFoldDB" id="A0A917H2U2"/>
<organism evidence="3 4">
    <name type="scientific">Edaphobacter dinghuensis</name>
    <dbReference type="NCBI Taxonomy" id="1560005"/>
    <lineage>
        <taxon>Bacteria</taxon>
        <taxon>Pseudomonadati</taxon>
        <taxon>Acidobacteriota</taxon>
        <taxon>Terriglobia</taxon>
        <taxon>Terriglobales</taxon>
        <taxon>Acidobacteriaceae</taxon>
        <taxon>Edaphobacter</taxon>
    </lineage>
</organism>
<dbReference type="EMBL" id="BMGT01000001">
    <property type="protein sequence ID" value="GGG65028.1"/>
    <property type="molecule type" value="Genomic_DNA"/>
</dbReference>